<evidence type="ECO:0000313" key="2">
    <source>
        <dbReference type="Proteomes" id="UP000324065"/>
    </source>
</evidence>
<dbReference type="RefSeq" id="WP_150064182.1">
    <property type="nucleotide sequence ID" value="NZ_JACHII010000035.1"/>
</dbReference>
<comment type="caution">
    <text evidence="1">The sequence shown here is derived from an EMBL/GenBank/DDBJ whole genome shotgun (WGS) entry which is preliminary data.</text>
</comment>
<accession>A0A5M6I4V5</accession>
<name>A0A5M6I4V5_9PROT</name>
<sequence length="183" mass="19312">MTRTVVPFPTRPAEPGAPGLALLDAARTWRRAPGCDSPFPPSTVRRLGASGLLGALSGLDTLMAVLTVHSDDPIALGQPGDDPTGPDSRLLGALLDQAVCEGRVDDRLLERLSERVAPAARPLLRKALDTLIRAAWPRVLRCALPGVWHGADPVASWDSDSDADSMDNAMIAPLATAYHLAAE</sequence>
<dbReference type="EMBL" id="VWPJ01000037">
    <property type="protein sequence ID" value="KAA5603260.1"/>
    <property type="molecule type" value="Genomic_DNA"/>
</dbReference>
<proteinExistence type="predicted"/>
<reference evidence="1 2" key="1">
    <citation type="submission" date="2019-09" db="EMBL/GenBank/DDBJ databases">
        <title>Genome sequence of Roseospira marina, one of the more divergent members of the non-sulfur purple photosynthetic bacterial family, the Rhodospirillaceae.</title>
        <authorList>
            <person name="Meyer T."/>
            <person name="Kyndt J."/>
        </authorList>
    </citation>
    <scope>NUCLEOTIDE SEQUENCE [LARGE SCALE GENOMIC DNA]</scope>
    <source>
        <strain evidence="1 2">DSM 15113</strain>
    </source>
</reference>
<dbReference type="Proteomes" id="UP000324065">
    <property type="component" value="Unassembled WGS sequence"/>
</dbReference>
<evidence type="ECO:0000313" key="1">
    <source>
        <dbReference type="EMBL" id="KAA5603260.1"/>
    </source>
</evidence>
<dbReference type="OrthoDB" id="7366817at2"/>
<gene>
    <name evidence="1" type="ORF">F1188_19795</name>
</gene>
<protein>
    <submittedName>
        <fullName evidence="1">Uncharacterized protein</fullName>
    </submittedName>
</protein>
<keyword evidence="2" id="KW-1185">Reference proteome</keyword>
<organism evidence="1 2">
    <name type="scientific">Roseospira marina</name>
    <dbReference type="NCBI Taxonomy" id="140057"/>
    <lineage>
        <taxon>Bacteria</taxon>
        <taxon>Pseudomonadati</taxon>
        <taxon>Pseudomonadota</taxon>
        <taxon>Alphaproteobacteria</taxon>
        <taxon>Rhodospirillales</taxon>
        <taxon>Rhodospirillaceae</taxon>
        <taxon>Roseospira</taxon>
    </lineage>
</organism>
<dbReference type="AlphaFoldDB" id="A0A5M6I4V5"/>